<sequence>MIHGGTQGGAVQRGPDGGELGSLGREAVSTGGKPARQCQGCDESQRPQGCLLPGWVRREVVDPTSLLPEEERPARPPSQKKRKDGIFP</sequence>
<gene>
    <name evidence="2" type="ORF">D187_005885</name>
</gene>
<evidence type="ECO:0000313" key="2">
    <source>
        <dbReference type="EMBL" id="EPX63479.1"/>
    </source>
</evidence>
<dbReference type="EMBL" id="ANAH02000005">
    <property type="protein sequence ID" value="EPX63479.1"/>
    <property type="molecule type" value="Genomic_DNA"/>
</dbReference>
<evidence type="ECO:0000313" key="3">
    <source>
        <dbReference type="Proteomes" id="UP000011682"/>
    </source>
</evidence>
<evidence type="ECO:0000256" key="1">
    <source>
        <dbReference type="SAM" id="MobiDB-lite"/>
    </source>
</evidence>
<dbReference type="Proteomes" id="UP000011682">
    <property type="component" value="Unassembled WGS sequence"/>
</dbReference>
<accession>S9QQA8</accession>
<organism evidence="2 3">
    <name type="scientific">Cystobacter fuscus (strain ATCC 25194 / DSM 2262 / NBRC 100088 / M29)</name>
    <dbReference type="NCBI Taxonomy" id="1242864"/>
    <lineage>
        <taxon>Bacteria</taxon>
        <taxon>Pseudomonadati</taxon>
        <taxon>Myxococcota</taxon>
        <taxon>Myxococcia</taxon>
        <taxon>Myxococcales</taxon>
        <taxon>Cystobacterineae</taxon>
        <taxon>Archangiaceae</taxon>
        <taxon>Cystobacter</taxon>
    </lineage>
</organism>
<comment type="caution">
    <text evidence="2">The sequence shown here is derived from an EMBL/GenBank/DDBJ whole genome shotgun (WGS) entry which is preliminary data.</text>
</comment>
<keyword evidence="3" id="KW-1185">Reference proteome</keyword>
<feature type="compositionally biased region" description="Basic residues" evidence="1">
    <location>
        <begin position="78"/>
        <end position="88"/>
    </location>
</feature>
<dbReference type="AlphaFoldDB" id="S9QQA8"/>
<feature type="region of interest" description="Disordered" evidence="1">
    <location>
        <begin position="1"/>
        <end position="88"/>
    </location>
</feature>
<protein>
    <submittedName>
        <fullName evidence="2">Uncharacterized protein</fullName>
    </submittedName>
</protein>
<proteinExistence type="predicted"/>
<name>S9QQA8_CYSF2</name>
<reference evidence="2" key="1">
    <citation type="submission" date="2013-05" db="EMBL/GenBank/DDBJ databases">
        <title>Genome assembly of Cystobacter fuscus DSM 2262.</title>
        <authorList>
            <person name="Sharma G."/>
            <person name="Khatri I."/>
            <person name="Kaur C."/>
            <person name="Mayilraj S."/>
            <person name="Subramanian S."/>
        </authorList>
    </citation>
    <scope>NUCLEOTIDE SEQUENCE [LARGE SCALE GENOMIC DNA]</scope>
    <source>
        <strain evidence="2">DSM 2262</strain>
    </source>
</reference>